<dbReference type="Proteomes" id="UP000735302">
    <property type="component" value="Unassembled WGS sequence"/>
</dbReference>
<feature type="region of interest" description="Disordered" evidence="1">
    <location>
        <begin position="59"/>
        <end position="94"/>
    </location>
</feature>
<organism evidence="2 3">
    <name type="scientific">Plakobranchus ocellatus</name>
    <dbReference type="NCBI Taxonomy" id="259542"/>
    <lineage>
        <taxon>Eukaryota</taxon>
        <taxon>Metazoa</taxon>
        <taxon>Spiralia</taxon>
        <taxon>Lophotrochozoa</taxon>
        <taxon>Mollusca</taxon>
        <taxon>Gastropoda</taxon>
        <taxon>Heterobranchia</taxon>
        <taxon>Euthyneura</taxon>
        <taxon>Panpulmonata</taxon>
        <taxon>Sacoglossa</taxon>
        <taxon>Placobranchoidea</taxon>
        <taxon>Plakobranchidae</taxon>
        <taxon>Plakobranchus</taxon>
    </lineage>
</organism>
<keyword evidence="3" id="KW-1185">Reference proteome</keyword>
<accession>A0AAV4B2E7</accession>
<feature type="region of interest" description="Disordered" evidence="1">
    <location>
        <begin position="126"/>
        <end position="147"/>
    </location>
</feature>
<evidence type="ECO:0000313" key="3">
    <source>
        <dbReference type="Proteomes" id="UP000735302"/>
    </source>
</evidence>
<reference evidence="2 3" key="1">
    <citation type="journal article" date="2021" name="Elife">
        <title>Chloroplast acquisition without the gene transfer in kleptoplastic sea slugs, Plakobranchus ocellatus.</title>
        <authorList>
            <person name="Maeda T."/>
            <person name="Takahashi S."/>
            <person name="Yoshida T."/>
            <person name="Shimamura S."/>
            <person name="Takaki Y."/>
            <person name="Nagai Y."/>
            <person name="Toyoda A."/>
            <person name="Suzuki Y."/>
            <person name="Arimoto A."/>
            <person name="Ishii H."/>
            <person name="Satoh N."/>
            <person name="Nishiyama T."/>
            <person name="Hasebe M."/>
            <person name="Maruyama T."/>
            <person name="Minagawa J."/>
            <person name="Obokata J."/>
            <person name="Shigenobu S."/>
        </authorList>
    </citation>
    <scope>NUCLEOTIDE SEQUENCE [LARGE SCALE GENOMIC DNA]</scope>
</reference>
<sequence length="147" mass="16547">MCLFGRPTRDFIPIHPGKYQPNKNMARNLGLSEIQTFTTPPQPDDQKFNKPLSVEESLHEPDLPLDDTNLIPTIDPAQIGDSTPHSLACPKDNRATHPDLRALRALKYFNKPGLKKAPLILTTGRITRSQKGSTEKRKSWFPNRPLA</sequence>
<dbReference type="EMBL" id="BLXT01004580">
    <property type="protein sequence ID" value="GFO14785.1"/>
    <property type="molecule type" value="Genomic_DNA"/>
</dbReference>
<protein>
    <submittedName>
        <fullName evidence="2">Uncharacterized protein</fullName>
    </submittedName>
</protein>
<name>A0AAV4B2E7_9GAST</name>
<comment type="caution">
    <text evidence="2">The sequence shown here is derived from an EMBL/GenBank/DDBJ whole genome shotgun (WGS) entry which is preliminary data.</text>
</comment>
<evidence type="ECO:0000313" key="2">
    <source>
        <dbReference type="EMBL" id="GFO14785.1"/>
    </source>
</evidence>
<dbReference type="AlphaFoldDB" id="A0AAV4B2E7"/>
<gene>
    <name evidence="2" type="ORF">PoB_004129000</name>
</gene>
<evidence type="ECO:0000256" key="1">
    <source>
        <dbReference type="SAM" id="MobiDB-lite"/>
    </source>
</evidence>
<proteinExistence type="predicted"/>